<gene>
    <name evidence="2" type="ORF">NHU_01733</name>
</gene>
<protein>
    <recommendedName>
        <fullName evidence="1">PIN domain-containing protein</fullName>
    </recommendedName>
</protein>
<feature type="domain" description="PIN" evidence="1">
    <location>
        <begin position="2"/>
        <end position="108"/>
    </location>
</feature>
<name>A0A0D6B140_RHOSU</name>
<accession>A0A0D6B140</accession>
<dbReference type="SUPFAM" id="SSF88723">
    <property type="entry name" value="PIN domain-like"/>
    <property type="match status" value="1"/>
</dbReference>
<dbReference type="NCBIfam" id="NF046100">
    <property type="entry name" value="RSP_2648_fam_PIN"/>
    <property type="match status" value="1"/>
</dbReference>
<dbReference type="AlphaFoldDB" id="A0A0D6B140"/>
<dbReference type="Pfam" id="PF13470">
    <property type="entry name" value="PIN_3"/>
    <property type="match status" value="1"/>
</dbReference>
<sequence>MKVLLDACVLYPTVLREILLGVARRGGFTPLWSARILEEWARAARKIGPTGEAQARAEIALLRAAWPGAEVAPRAGLEARLWLPDPNDVHVLAAAIAGGADLLLTFNARDFPGHLLAAEALRRAAPDALLMDLWLADPEPVEAAVAEVHDAAERIAAETLDRRALLKRARLPRLGKALDTPRG</sequence>
<dbReference type="Proteomes" id="UP000064912">
    <property type="component" value="Chromosome"/>
</dbReference>
<proteinExistence type="predicted"/>
<dbReference type="RefSeq" id="WP_060834576.1">
    <property type="nucleotide sequence ID" value="NZ_JAESJF010000340.1"/>
</dbReference>
<evidence type="ECO:0000313" key="2">
    <source>
        <dbReference type="EMBL" id="BAQ68888.1"/>
    </source>
</evidence>
<dbReference type="KEGG" id="rsu:NHU_01733"/>
<dbReference type="eggNOG" id="COG1569">
    <property type="taxonomic scope" value="Bacteria"/>
</dbReference>
<reference evidence="2 3" key="1">
    <citation type="submission" date="2015-02" db="EMBL/GenBank/DDBJ databases">
        <title>Genome sequene of Rhodovulum sulfidophilum DSM 2351.</title>
        <authorList>
            <person name="Nagao N."/>
        </authorList>
    </citation>
    <scope>NUCLEOTIDE SEQUENCE [LARGE SCALE GENOMIC DNA]</scope>
    <source>
        <strain evidence="2 3">DSM 2351</strain>
    </source>
</reference>
<evidence type="ECO:0000313" key="3">
    <source>
        <dbReference type="Proteomes" id="UP000064912"/>
    </source>
</evidence>
<dbReference type="InterPro" id="IPR029060">
    <property type="entry name" value="PIN-like_dom_sf"/>
</dbReference>
<dbReference type="PATRIC" id="fig|35806.4.peg.1786"/>
<dbReference type="InterPro" id="IPR002716">
    <property type="entry name" value="PIN_dom"/>
</dbReference>
<dbReference type="EMBL" id="AP014800">
    <property type="protein sequence ID" value="BAQ68888.1"/>
    <property type="molecule type" value="Genomic_DNA"/>
</dbReference>
<evidence type="ECO:0000259" key="1">
    <source>
        <dbReference type="Pfam" id="PF13470"/>
    </source>
</evidence>
<organism evidence="2 3">
    <name type="scientific">Rhodovulum sulfidophilum</name>
    <name type="common">Rhodobacter sulfidophilus</name>
    <dbReference type="NCBI Taxonomy" id="35806"/>
    <lineage>
        <taxon>Bacteria</taxon>
        <taxon>Pseudomonadati</taxon>
        <taxon>Pseudomonadota</taxon>
        <taxon>Alphaproteobacteria</taxon>
        <taxon>Rhodobacterales</taxon>
        <taxon>Paracoccaceae</taxon>
        <taxon>Rhodovulum</taxon>
    </lineage>
</organism>